<gene>
    <name evidence="2" type="ORF">PIB30_075580</name>
</gene>
<dbReference type="EMBL" id="JASCZI010121796">
    <property type="protein sequence ID" value="MED6162976.1"/>
    <property type="molecule type" value="Genomic_DNA"/>
</dbReference>
<name>A0ABU6UNV5_9FABA</name>
<comment type="caution">
    <text evidence="2">The sequence shown here is derived from an EMBL/GenBank/DDBJ whole genome shotgun (WGS) entry which is preliminary data.</text>
</comment>
<feature type="region of interest" description="Disordered" evidence="1">
    <location>
        <begin position="156"/>
        <end position="183"/>
    </location>
</feature>
<organism evidence="2 3">
    <name type="scientific">Stylosanthes scabra</name>
    <dbReference type="NCBI Taxonomy" id="79078"/>
    <lineage>
        <taxon>Eukaryota</taxon>
        <taxon>Viridiplantae</taxon>
        <taxon>Streptophyta</taxon>
        <taxon>Embryophyta</taxon>
        <taxon>Tracheophyta</taxon>
        <taxon>Spermatophyta</taxon>
        <taxon>Magnoliopsida</taxon>
        <taxon>eudicotyledons</taxon>
        <taxon>Gunneridae</taxon>
        <taxon>Pentapetalae</taxon>
        <taxon>rosids</taxon>
        <taxon>fabids</taxon>
        <taxon>Fabales</taxon>
        <taxon>Fabaceae</taxon>
        <taxon>Papilionoideae</taxon>
        <taxon>50 kb inversion clade</taxon>
        <taxon>dalbergioids sensu lato</taxon>
        <taxon>Dalbergieae</taxon>
        <taxon>Pterocarpus clade</taxon>
        <taxon>Stylosanthes</taxon>
    </lineage>
</organism>
<feature type="compositionally biased region" description="Polar residues" evidence="1">
    <location>
        <begin position="87"/>
        <end position="112"/>
    </location>
</feature>
<accession>A0ABU6UNV5</accession>
<feature type="region of interest" description="Disordered" evidence="1">
    <location>
        <begin position="61"/>
        <end position="144"/>
    </location>
</feature>
<sequence>MKEIESILARNKKALKCYKPINCESSNFVTKGHIQWWDAYYKPSVKSLQEINEGIQRTWDAAEASGKVPQKRKAEPSKQPTKRTRGSSKASSAASNPQEDLPQNSVFSSTSFPIIEDSQQDLDTSPEEVSSKSKESPLKVLMNDNHCAVNNNHQRFEDSLESKQQQRRENEVRKIEDLLESRT</sequence>
<dbReference type="Proteomes" id="UP001341840">
    <property type="component" value="Unassembled WGS sequence"/>
</dbReference>
<protein>
    <submittedName>
        <fullName evidence="2">Uncharacterized protein</fullName>
    </submittedName>
</protein>
<proteinExistence type="predicted"/>
<keyword evidence="3" id="KW-1185">Reference proteome</keyword>
<evidence type="ECO:0000313" key="2">
    <source>
        <dbReference type="EMBL" id="MED6162976.1"/>
    </source>
</evidence>
<evidence type="ECO:0000313" key="3">
    <source>
        <dbReference type="Proteomes" id="UP001341840"/>
    </source>
</evidence>
<reference evidence="2 3" key="1">
    <citation type="journal article" date="2023" name="Plants (Basel)">
        <title>Bridging the Gap: Combining Genomics and Transcriptomics Approaches to Understand Stylosanthes scabra, an Orphan Legume from the Brazilian Caatinga.</title>
        <authorList>
            <person name="Ferreira-Neto J.R.C."/>
            <person name="da Silva M.D."/>
            <person name="Binneck E."/>
            <person name="de Melo N.F."/>
            <person name="da Silva R.H."/>
            <person name="de Melo A.L.T.M."/>
            <person name="Pandolfi V."/>
            <person name="Bustamante F.O."/>
            <person name="Brasileiro-Vidal A.C."/>
            <person name="Benko-Iseppon A.M."/>
        </authorList>
    </citation>
    <scope>NUCLEOTIDE SEQUENCE [LARGE SCALE GENOMIC DNA]</scope>
    <source>
        <tissue evidence="2">Leaves</tissue>
    </source>
</reference>
<evidence type="ECO:0000256" key="1">
    <source>
        <dbReference type="SAM" id="MobiDB-lite"/>
    </source>
</evidence>